<evidence type="ECO:0000259" key="1">
    <source>
        <dbReference type="Pfam" id="PF23926"/>
    </source>
</evidence>
<gene>
    <name evidence="2" type="primary">24</name>
    <name evidence="2" type="ORF">SEA_OBLADI_24</name>
</gene>
<dbReference type="EMBL" id="OP297535">
    <property type="protein sequence ID" value="UXE03747.1"/>
    <property type="molecule type" value="Genomic_DNA"/>
</dbReference>
<keyword evidence="3" id="KW-1185">Reference proteome</keyword>
<dbReference type="InterPro" id="IPR055688">
    <property type="entry name" value="LtfC/p132/Gp6_b-sand"/>
</dbReference>
<sequence length="112" mass="12253">MAGFDPNEDDLILSEGADFVATFIEVGVTWPADVTCTLSFPTLPGIEPIEAECSQSQTITVNGKDYTGGAATVVIPRTLTGAASIADRTRWRLHLDKGYRYLWFRGQVARED</sequence>
<accession>A0A977PQ36</accession>
<name>A0A977PQ36_9CAUD</name>
<evidence type="ECO:0000313" key="2">
    <source>
        <dbReference type="EMBL" id="UXE03747.1"/>
    </source>
</evidence>
<dbReference type="Proteomes" id="UP001064297">
    <property type="component" value="Segment"/>
</dbReference>
<dbReference type="Pfam" id="PF23926">
    <property type="entry name" value="LtfC"/>
    <property type="match status" value="1"/>
</dbReference>
<evidence type="ECO:0000313" key="3">
    <source>
        <dbReference type="Proteomes" id="UP001064297"/>
    </source>
</evidence>
<reference evidence="2" key="1">
    <citation type="submission" date="2022-08" db="EMBL/GenBank/DDBJ databases">
        <authorList>
            <person name="Abuwarda M.A."/>
            <person name="Alvarez A."/>
            <person name="Batteikh M."/>
            <person name="Baughman A.P."/>
            <person name="Chavez V."/>
            <person name="Cheng C."/>
            <person name="Cosentino E.J."/>
            <person name="Di Blasi D.L."/>
            <person name="Dooley N.L."/>
            <person name="Empson B.M."/>
            <person name="Erfanian K."/>
            <person name="Esparza P.D."/>
            <person name="Fleming H.S."/>
            <person name="Ghannam M.S."/>
            <person name="Gibbons A.C."/>
            <person name="Gonzalez C."/>
            <person name="Huq N.E."/>
            <person name="Jin K."/>
            <person name="Kamarzar M."/>
            <person name="Khaine A."/>
            <person name="Krug K.R."/>
            <person name="Lee A."/>
            <person name="Liao S."/>
            <person name="Light I."/>
            <person name="Ma Y."/>
            <person name="Magaling J.M."/>
            <person name="McLinden K.C."/>
            <person name="Melkote A."/>
            <person name="Montoya Serpas C.A."/>
            <person name="Niazmandi K."/>
            <person name="Ostroske E.C."/>
            <person name="Paek B.H."/>
            <person name="Rajiv S."/>
            <person name="Santos C.E."/>
            <person name="Semaan S.A."/>
            <person name="Senthilvelan J."/>
            <person name="Sheppy T.E."/>
            <person name="Stephenson J.C."/>
            <person name="Tenney M.E."/>
            <person name="Teoh N."/>
            <person name="Thorp J.P."/>
            <person name="Turon Font G."/>
            <person name="Uvarov E.V."/>
            <person name="Verpukhovskiy P."/>
            <person name="Wang J."/>
            <person name="Whang A.Y."/>
            <person name="Wright N.E."/>
            <person name="Wu M."/>
            <person name="Zhuang C."/>
            <person name="Bruns J.A."/>
            <person name="Chai A.E."/>
            <person name="Parikh H."/>
            <person name="Zorawik M."/>
            <person name="Garza D.R."/>
            <person name="Ngo R.T."/>
            <person name="Reddi K."/>
            <person name="Garcia-Vedrenne A.E."/>
            <person name="Freise A.C."/>
            <person name="Balish M.F."/>
            <person name="Garlena R.A."/>
            <person name="Russell D.A."/>
            <person name="Jacobs-Sera D."/>
            <person name="Hatfull G.F."/>
        </authorList>
    </citation>
    <scope>NUCLEOTIDE SEQUENCE</scope>
</reference>
<protein>
    <recommendedName>
        <fullName evidence="1">LtfC/p132/Gp6 beta-sandwich domain-containing protein</fullName>
    </recommendedName>
</protein>
<feature type="domain" description="LtfC/p132/Gp6 beta-sandwich" evidence="1">
    <location>
        <begin position="5"/>
        <end position="111"/>
    </location>
</feature>
<proteinExistence type="predicted"/>
<organism evidence="2 3">
    <name type="scientific">Gordonia phage ObLaDi</name>
    <dbReference type="NCBI Taxonomy" id="2978487"/>
    <lineage>
        <taxon>Viruses</taxon>
        <taxon>Duplodnaviria</taxon>
        <taxon>Heunggongvirae</taxon>
        <taxon>Uroviricota</taxon>
        <taxon>Caudoviricetes</taxon>
        <taxon>Kruegerviridae</taxon>
        <taxon>Cafassovirus</taxon>
        <taxon>Cafassovirus obladi</taxon>
    </lineage>
</organism>